<sequence length="81" mass="9301">MLGENHSLLKEFPDFQSTILELMKSDESFASTTKKYDALDKEIRVLELNGAPIDDAAMHQLKHERAVLKDVLHKHLVELEK</sequence>
<name>A0A9X3CSJ7_9VIBR</name>
<organism evidence="1 2">
    <name type="scientific">Vibrio qingdaonensis</name>
    <dbReference type="NCBI Taxonomy" id="2829491"/>
    <lineage>
        <taxon>Bacteria</taxon>
        <taxon>Pseudomonadati</taxon>
        <taxon>Pseudomonadota</taxon>
        <taxon>Gammaproteobacteria</taxon>
        <taxon>Vibrionales</taxon>
        <taxon>Vibrionaceae</taxon>
        <taxon>Vibrio</taxon>
    </lineage>
</organism>
<dbReference type="Gene3D" id="6.10.280.50">
    <property type="match status" value="1"/>
</dbReference>
<dbReference type="EMBL" id="JAKRRY010000050">
    <property type="protein sequence ID" value="MCW8348898.1"/>
    <property type="molecule type" value="Genomic_DNA"/>
</dbReference>
<gene>
    <name evidence="1" type="ORF">MD535_23170</name>
</gene>
<reference evidence="1" key="1">
    <citation type="submission" date="2022-02" db="EMBL/GenBank/DDBJ databases">
        <title>Vibrio sp. nov, a new bacterium isolated from seawater.</title>
        <authorList>
            <person name="Yuan Y."/>
        </authorList>
    </citation>
    <scope>NUCLEOTIDE SEQUENCE</scope>
    <source>
        <strain evidence="1">ZSDZ65</strain>
    </source>
</reference>
<evidence type="ECO:0000313" key="1">
    <source>
        <dbReference type="EMBL" id="MCW8348898.1"/>
    </source>
</evidence>
<protein>
    <submittedName>
        <fullName evidence="1">YdcH family protein</fullName>
    </submittedName>
</protein>
<accession>A0A9X3CSJ7</accession>
<proteinExistence type="predicted"/>
<dbReference type="Pfam" id="PF04325">
    <property type="entry name" value="DUF465"/>
    <property type="match status" value="1"/>
</dbReference>
<dbReference type="InterPro" id="IPR007420">
    <property type="entry name" value="DUF465"/>
</dbReference>
<comment type="caution">
    <text evidence="1">The sequence shown here is derived from an EMBL/GenBank/DDBJ whole genome shotgun (WGS) entry which is preliminary data.</text>
</comment>
<evidence type="ECO:0000313" key="2">
    <source>
        <dbReference type="Proteomes" id="UP001155587"/>
    </source>
</evidence>
<keyword evidence="2" id="KW-1185">Reference proteome</keyword>
<dbReference type="RefSeq" id="WP_265677527.1">
    <property type="nucleotide sequence ID" value="NZ_JAKRRY010000050.1"/>
</dbReference>
<dbReference type="InterPro" id="IPR038444">
    <property type="entry name" value="DUF465_sf"/>
</dbReference>
<dbReference type="Proteomes" id="UP001155587">
    <property type="component" value="Unassembled WGS sequence"/>
</dbReference>
<dbReference type="AlphaFoldDB" id="A0A9X3CSJ7"/>